<reference evidence="4 5" key="1">
    <citation type="submission" date="2022-12" db="EMBL/GenBank/DDBJ databases">
        <title>Chromosome-scale assembly of the Ensete ventricosum genome.</title>
        <authorList>
            <person name="Dussert Y."/>
            <person name="Stocks J."/>
            <person name="Wendawek A."/>
            <person name="Woldeyes F."/>
            <person name="Nichols R.A."/>
            <person name="Borrell J.S."/>
        </authorList>
    </citation>
    <scope>NUCLEOTIDE SEQUENCE [LARGE SCALE GENOMIC DNA]</scope>
    <source>
        <strain evidence="5">cv. Maze</strain>
        <tissue evidence="4">Seeds</tissue>
    </source>
</reference>
<dbReference type="PANTHER" id="PTHR33432">
    <property type="entry name" value="PROTEIN EMSY-LIKE 4"/>
    <property type="match status" value="1"/>
</dbReference>
<name>A0AAV8R5V6_ENSVE</name>
<dbReference type="Pfam" id="PF03735">
    <property type="entry name" value="ENT"/>
    <property type="match status" value="1"/>
</dbReference>
<dbReference type="InterPro" id="IPR033485">
    <property type="entry name" value="EMSY-LIKE_plant"/>
</dbReference>
<dbReference type="AlphaFoldDB" id="A0AAV8R5V6"/>
<evidence type="ECO:0000259" key="3">
    <source>
        <dbReference type="PROSITE" id="PS51138"/>
    </source>
</evidence>
<accession>A0AAV8R5V6</accession>
<comment type="caution">
    <text evidence="4">The sequence shown here is derived from an EMBL/GenBank/DDBJ whole genome shotgun (WGS) entry which is preliminary data.</text>
</comment>
<dbReference type="Proteomes" id="UP001222027">
    <property type="component" value="Unassembled WGS sequence"/>
</dbReference>
<protein>
    <recommendedName>
        <fullName evidence="3">ENT domain-containing protein</fullName>
    </recommendedName>
</protein>
<evidence type="ECO:0000256" key="2">
    <source>
        <dbReference type="ARBA" id="ARBA00023242"/>
    </source>
</evidence>
<evidence type="ECO:0000313" key="4">
    <source>
        <dbReference type="EMBL" id="KAJ8491053.1"/>
    </source>
</evidence>
<dbReference type="SMART" id="SM00743">
    <property type="entry name" value="Agenet"/>
    <property type="match status" value="1"/>
</dbReference>
<proteinExistence type="predicted"/>
<dbReference type="PANTHER" id="PTHR33432:SF33">
    <property type="entry name" value="OS03G0796400 PROTEIN"/>
    <property type="match status" value="1"/>
</dbReference>
<dbReference type="GO" id="GO:0050832">
    <property type="term" value="P:defense response to fungus"/>
    <property type="evidence" value="ECO:0007669"/>
    <property type="project" value="InterPro"/>
</dbReference>
<dbReference type="InterPro" id="IPR014002">
    <property type="entry name" value="Agenet_dom_plant"/>
</dbReference>
<dbReference type="InterPro" id="IPR005491">
    <property type="entry name" value="ENT_dom"/>
</dbReference>
<evidence type="ECO:0000256" key="1">
    <source>
        <dbReference type="ARBA" id="ARBA00004123"/>
    </source>
</evidence>
<evidence type="ECO:0000313" key="5">
    <source>
        <dbReference type="Proteomes" id="UP001222027"/>
    </source>
</evidence>
<keyword evidence="2" id="KW-0539">Nucleus</keyword>
<dbReference type="Gene3D" id="1.10.1240.40">
    <property type="entry name" value="ENT domain"/>
    <property type="match status" value="1"/>
</dbReference>
<organism evidence="4 5">
    <name type="scientific">Ensete ventricosum</name>
    <name type="common">Abyssinian banana</name>
    <name type="synonym">Musa ensete</name>
    <dbReference type="NCBI Taxonomy" id="4639"/>
    <lineage>
        <taxon>Eukaryota</taxon>
        <taxon>Viridiplantae</taxon>
        <taxon>Streptophyta</taxon>
        <taxon>Embryophyta</taxon>
        <taxon>Tracheophyta</taxon>
        <taxon>Spermatophyta</taxon>
        <taxon>Magnoliopsida</taxon>
        <taxon>Liliopsida</taxon>
        <taxon>Zingiberales</taxon>
        <taxon>Musaceae</taxon>
        <taxon>Ensete</taxon>
    </lineage>
</organism>
<comment type="subcellular location">
    <subcellularLocation>
        <location evidence="1">Nucleus</location>
    </subcellularLocation>
</comment>
<sequence length="419" mass="46900">MCQSFDLFASLAGIRAVPPGFLARNLGLKVHGFCYLYSMYVTSCQESAASGDLFGAKEFERTIDIVGLPPFDRSTYTVRYELFMTSDKKSVVETVHEEDVRPCPSPVSGKKWWTAGDIVEVLDLYSWRVGKVVKVLKIDRVVIKLFGSIQLKEHSVSDLRVPQAWQNNRWIMIDQGSGGKCSSSNNARKFDYATSQGIGEQASIGRTSKQKHVVCSSIKTMKPKLRSYCGFSPVDLVKGMDRKGKFIQNRSHKLARGALPRRMNTISFSKDLDSQNFLHKSGKERVGGSPWINADKWHPNNHVLVPSSTPLPVSEDNNDCSVASCSGNDYPGYTYQSLRKHYKDTAFNSLVDECQSKTGDELAANVHELELHAYHSTVEAFHASGPLSWEQESLLTNLRLSLNISNEEHLHHLRHLLSA</sequence>
<keyword evidence="5" id="KW-1185">Reference proteome</keyword>
<dbReference type="GO" id="GO:0005634">
    <property type="term" value="C:nucleus"/>
    <property type="evidence" value="ECO:0007669"/>
    <property type="project" value="UniProtKB-SubCell"/>
</dbReference>
<gene>
    <name evidence="4" type="ORF">OPV22_012774</name>
</gene>
<dbReference type="SUPFAM" id="SSF158639">
    <property type="entry name" value="ENT-like"/>
    <property type="match status" value="1"/>
</dbReference>
<dbReference type="PROSITE" id="PS51138">
    <property type="entry name" value="ENT"/>
    <property type="match status" value="1"/>
</dbReference>
<dbReference type="InterPro" id="IPR036142">
    <property type="entry name" value="ENT_dom-like_sf"/>
</dbReference>
<dbReference type="EMBL" id="JAQQAF010000004">
    <property type="protein sequence ID" value="KAJ8491053.1"/>
    <property type="molecule type" value="Genomic_DNA"/>
</dbReference>
<feature type="domain" description="ENT" evidence="3">
    <location>
        <begin position="362"/>
        <end position="419"/>
    </location>
</feature>
<dbReference type="SMART" id="SM01191">
    <property type="entry name" value="ENT"/>
    <property type="match status" value="1"/>
</dbReference>